<dbReference type="EMBL" id="LR877157">
    <property type="protein sequence ID" value="CAD2219099.1"/>
    <property type="molecule type" value="Genomic_DNA"/>
</dbReference>
<organism evidence="1 2">
    <name type="scientific">Angomonas deanei</name>
    <dbReference type="NCBI Taxonomy" id="59799"/>
    <lineage>
        <taxon>Eukaryota</taxon>
        <taxon>Discoba</taxon>
        <taxon>Euglenozoa</taxon>
        <taxon>Kinetoplastea</taxon>
        <taxon>Metakinetoplastina</taxon>
        <taxon>Trypanosomatida</taxon>
        <taxon>Trypanosomatidae</taxon>
        <taxon>Strigomonadinae</taxon>
        <taxon>Angomonas</taxon>
    </lineage>
</organism>
<sequence length="211" mass="23030">MADVYATLRNNNMPAICFKPTVCKGSISLSSVEYLDLTDAAPDLVLCHNACTPKSNFPSYGTRCTVFVLLSLSNDSFGLAHLPVIVVSAVRFNREKLLHALSELLNTTIKETAYLESCVLTSIETDHSAINISRVIDHSDEFDDEQVAVVFPPLAVGDLASVDKSVSGTVFTTQVSISRLSCVNNIYCYTCHNTEISSVLEEFSCLRVIPL</sequence>
<accession>A0A7G2CI62</accession>
<dbReference type="VEuPathDB" id="TriTrypDB:ADEAN_000659200"/>
<proteinExistence type="predicted"/>
<keyword evidence="2" id="KW-1185">Reference proteome</keyword>
<gene>
    <name evidence="1" type="ORF">ADEAN_000659200</name>
</gene>
<dbReference type="Proteomes" id="UP000515908">
    <property type="component" value="Chromosome 13"/>
</dbReference>
<name>A0A7G2CI62_9TRYP</name>
<reference evidence="1 2" key="1">
    <citation type="submission" date="2020-08" db="EMBL/GenBank/DDBJ databases">
        <authorList>
            <person name="Newling K."/>
            <person name="Davey J."/>
            <person name="Forrester S."/>
        </authorList>
    </citation>
    <scope>NUCLEOTIDE SEQUENCE [LARGE SCALE GENOMIC DNA]</scope>
    <source>
        <strain evidence="2">Crithidia deanei Carvalho (ATCC PRA-265)</strain>
    </source>
</reference>
<protein>
    <submittedName>
        <fullName evidence="1">Uncharacterized protein</fullName>
    </submittedName>
</protein>
<evidence type="ECO:0000313" key="2">
    <source>
        <dbReference type="Proteomes" id="UP000515908"/>
    </source>
</evidence>
<dbReference type="AlphaFoldDB" id="A0A7G2CI62"/>
<evidence type="ECO:0000313" key="1">
    <source>
        <dbReference type="EMBL" id="CAD2219099.1"/>
    </source>
</evidence>